<evidence type="ECO:0000313" key="1">
    <source>
        <dbReference type="EMBL" id="RGB76503.1"/>
    </source>
</evidence>
<dbReference type="GO" id="GO:0016301">
    <property type="term" value="F:kinase activity"/>
    <property type="evidence" value="ECO:0007669"/>
    <property type="project" value="UniProtKB-KW"/>
</dbReference>
<evidence type="ECO:0000313" key="2">
    <source>
        <dbReference type="Proteomes" id="UP000261011"/>
    </source>
</evidence>
<gene>
    <name evidence="1" type="ORF">DXA39_04865</name>
</gene>
<dbReference type="Proteomes" id="UP000261011">
    <property type="component" value="Unassembled WGS sequence"/>
</dbReference>
<keyword evidence="2" id="KW-1185">Reference proteome</keyword>
<accession>A0A3E2TIJ5</accession>
<protein>
    <submittedName>
        <fullName evidence="1">Kanamycin kinase</fullName>
    </submittedName>
</protein>
<dbReference type="AlphaFoldDB" id="A0A3E2TIJ5"/>
<keyword evidence="1" id="KW-0418">Kinase</keyword>
<proteinExistence type="predicted"/>
<name>A0A3E2TIJ5_9FIRM</name>
<comment type="caution">
    <text evidence="1">The sequence shown here is derived from an EMBL/GenBank/DDBJ whole genome shotgun (WGS) entry which is preliminary data.</text>
</comment>
<keyword evidence="1" id="KW-0808">Transferase</keyword>
<reference evidence="1 2" key="1">
    <citation type="submission" date="2018-08" db="EMBL/GenBank/DDBJ databases">
        <title>A genome reference for cultivated species of the human gut microbiota.</title>
        <authorList>
            <person name="Zou Y."/>
            <person name="Xue W."/>
            <person name="Luo G."/>
        </authorList>
    </citation>
    <scope>NUCLEOTIDE SEQUENCE [LARGE SCALE GENOMIC DNA]</scope>
    <source>
        <strain evidence="1 2">OF01-3</strain>
    </source>
</reference>
<sequence length="202" mass="23841">MTLSEFLKTHKANDNYKLGIQFGEYLHNYHNKQVCSNADWYEMFNTKANYLFYIHGVSEFIGDDDYILIDYINDNKHLTKNLKACSILGKINFENIKIGDEIEFNINSEERGDKTFDFVNINQAALISKDFANGVFEEYFKNEKVPVKFFRLLSLYQAYIILTNIVDNRNNKKTDLNDEDIKGLLNMYDNFNQFIPTWIEED</sequence>
<dbReference type="OrthoDB" id="1701315at2"/>
<dbReference type="PANTHER" id="PTHR41283:SF1">
    <property type="entry name" value="AMINOGLYCOSIDE PHOSPHOTRANSFERASE DOMAIN-CONTAINING PROTEIN"/>
    <property type="match status" value="1"/>
</dbReference>
<dbReference type="PANTHER" id="PTHR41283">
    <property type="entry name" value="AMINOGLYCOSIDE PHOSPHOTRANSFERASE"/>
    <property type="match status" value="1"/>
</dbReference>
<dbReference type="EMBL" id="QVEU01000003">
    <property type="protein sequence ID" value="RGB76503.1"/>
    <property type="molecule type" value="Genomic_DNA"/>
</dbReference>
<organism evidence="1 2">
    <name type="scientific">Anaerococcus nagyae</name>
    <dbReference type="NCBI Taxonomy" id="1755241"/>
    <lineage>
        <taxon>Bacteria</taxon>
        <taxon>Bacillati</taxon>
        <taxon>Bacillota</taxon>
        <taxon>Tissierellia</taxon>
        <taxon>Tissierellales</taxon>
        <taxon>Peptoniphilaceae</taxon>
        <taxon>Anaerococcus</taxon>
    </lineage>
</organism>
<dbReference type="RefSeq" id="WP_117521545.1">
    <property type="nucleotide sequence ID" value="NZ_AP031484.1"/>
</dbReference>